<sequence length="319" mass="34290">MGRADSASAINPICGRTAGPEGTGMPTRPATQLDYGRRIARAMAHVAGRPDRTPTLEELAAVAAFSPCHFHRIYRAVAGETPVETLARARLSRAAVDLLRSGEPVARIARRAGYGSAAAFTRAFRAAHGIPPAAYRTRGGVGLPVPSGDGPPEEQENGTMHHVEMRELPALRLAAIRHVGPYHGIGGAFDRLQAWGAARGLIGRETRFFGLYHDDPGTVPAERLRADAGFTVGPEVAGEGEVGIIEVPAARRVAVLRFRGPYAELERPYGWLYGEWLPASGEEPADRPGLEEYVNDPRATPPPELLTDIMLPLRERVPA</sequence>
<evidence type="ECO:0000256" key="3">
    <source>
        <dbReference type="ARBA" id="ARBA00023163"/>
    </source>
</evidence>
<reference evidence="7" key="1">
    <citation type="journal article" date="2019" name="Int. J. Syst. Evol. Microbiol.">
        <title>The Global Catalogue of Microorganisms (GCM) 10K type strain sequencing project: providing services to taxonomists for standard genome sequencing and annotation.</title>
        <authorList>
            <consortium name="The Broad Institute Genomics Platform"/>
            <consortium name="The Broad Institute Genome Sequencing Center for Infectious Disease"/>
            <person name="Wu L."/>
            <person name="Ma J."/>
        </authorList>
    </citation>
    <scope>NUCLEOTIDE SEQUENCE [LARGE SCALE GENOMIC DNA]</scope>
    <source>
        <strain evidence="7">JCM 9933</strain>
    </source>
</reference>
<evidence type="ECO:0000259" key="5">
    <source>
        <dbReference type="PROSITE" id="PS01124"/>
    </source>
</evidence>
<dbReference type="PROSITE" id="PS00041">
    <property type="entry name" value="HTH_ARAC_FAMILY_1"/>
    <property type="match status" value="1"/>
</dbReference>
<dbReference type="Gene3D" id="3.20.80.10">
    <property type="entry name" value="Regulatory factor, effector binding domain"/>
    <property type="match status" value="1"/>
</dbReference>
<feature type="region of interest" description="Disordered" evidence="4">
    <location>
        <begin position="283"/>
        <end position="305"/>
    </location>
</feature>
<feature type="region of interest" description="Disordered" evidence="4">
    <location>
        <begin position="1"/>
        <end position="29"/>
    </location>
</feature>
<dbReference type="SUPFAM" id="SSF46689">
    <property type="entry name" value="Homeodomain-like"/>
    <property type="match status" value="2"/>
</dbReference>
<dbReference type="InterPro" id="IPR009057">
    <property type="entry name" value="Homeodomain-like_sf"/>
</dbReference>
<dbReference type="SMART" id="SM00871">
    <property type="entry name" value="AraC_E_bind"/>
    <property type="match status" value="1"/>
</dbReference>
<evidence type="ECO:0000313" key="7">
    <source>
        <dbReference type="Proteomes" id="UP001501588"/>
    </source>
</evidence>
<dbReference type="PRINTS" id="PR00032">
    <property type="entry name" value="HTHARAC"/>
</dbReference>
<organism evidence="6 7">
    <name type="scientific">Craurococcus roseus</name>
    <dbReference type="NCBI Taxonomy" id="77585"/>
    <lineage>
        <taxon>Bacteria</taxon>
        <taxon>Pseudomonadati</taxon>
        <taxon>Pseudomonadota</taxon>
        <taxon>Alphaproteobacteria</taxon>
        <taxon>Acetobacterales</taxon>
        <taxon>Acetobacteraceae</taxon>
        <taxon>Craurococcus</taxon>
    </lineage>
</organism>
<dbReference type="EMBL" id="BAAAFZ010000104">
    <property type="protein sequence ID" value="GAA0605894.1"/>
    <property type="molecule type" value="Genomic_DNA"/>
</dbReference>
<accession>A0ABP3RA36</accession>
<keyword evidence="1" id="KW-0805">Transcription regulation</keyword>
<name>A0ABP3RA36_9PROT</name>
<dbReference type="InterPro" id="IPR018062">
    <property type="entry name" value="HTH_AraC-typ_CS"/>
</dbReference>
<evidence type="ECO:0000256" key="1">
    <source>
        <dbReference type="ARBA" id="ARBA00023015"/>
    </source>
</evidence>
<dbReference type="InterPro" id="IPR050908">
    <property type="entry name" value="SmbC-like"/>
</dbReference>
<comment type="caution">
    <text evidence="6">The sequence shown here is derived from an EMBL/GenBank/DDBJ whole genome shotgun (WGS) entry which is preliminary data.</text>
</comment>
<dbReference type="InterPro" id="IPR010499">
    <property type="entry name" value="AraC_E-bd"/>
</dbReference>
<dbReference type="InterPro" id="IPR011256">
    <property type="entry name" value="Reg_factor_effector_dom_sf"/>
</dbReference>
<dbReference type="PANTHER" id="PTHR40055:SF1">
    <property type="entry name" value="TRANSCRIPTIONAL REGULATOR YGIV-RELATED"/>
    <property type="match status" value="1"/>
</dbReference>
<dbReference type="Pfam" id="PF06445">
    <property type="entry name" value="GyrI-like"/>
    <property type="match status" value="1"/>
</dbReference>
<feature type="domain" description="HTH araC/xylS-type" evidence="5">
    <location>
        <begin position="40"/>
        <end position="138"/>
    </location>
</feature>
<proteinExistence type="predicted"/>
<dbReference type="Gene3D" id="1.10.10.60">
    <property type="entry name" value="Homeodomain-like"/>
    <property type="match status" value="2"/>
</dbReference>
<dbReference type="PANTHER" id="PTHR40055">
    <property type="entry name" value="TRANSCRIPTIONAL REGULATOR YGIV-RELATED"/>
    <property type="match status" value="1"/>
</dbReference>
<evidence type="ECO:0000256" key="2">
    <source>
        <dbReference type="ARBA" id="ARBA00023125"/>
    </source>
</evidence>
<dbReference type="SMART" id="SM00342">
    <property type="entry name" value="HTH_ARAC"/>
    <property type="match status" value="1"/>
</dbReference>
<dbReference type="PROSITE" id="PS01124">
    <property type="entry name" value="HTH_ARAC_FAMILY_2"/>
    <property type="match status" value="1"/>
</dbReference>
<keyword evidence="7" id="KW-1185">Reference proteome</keyword>
<dbReference type="SUPFAM" id="SSF55136">
    <property type="entry name" value="Probable bacterial effector-binding domain"/>
    <property type="match status" value="1"/>
</dbReference>
<protein>
    <submittedName>
        <fullName evidence="6">AraC family transcriptional regulator</fullName>
    </submittedName>
</protein>
<dbReference type="InterPro" id="IPR020449">
    <property type="entry name" value="Tscrpt_reg_AraC-type_HTH"/>
</dbReference>
<evidence type="ECO:0000313" key="6">
    <source>
        <dbReference type="EMBL" id="GAA0605894.1"/>
    </source>
</evidence>
<dbReference type="InterPro" id="IPR029442">
    <property type="entry name" value="GyrI-like"/>
</dbReference>
<gene>
    <name evidence="6" type="ORF">GCM10009416_49080</name>
</gene>
<dbReference type="Proteomes" id="UP001501588">
    <property type="component" value="Unassembled WGS sequence"/>
</dbReference>
<dbReference type="InterPro" id="IPR018060">
    <property type="entry name" value="HTH_AraC"/>
</dbReference>
<evidence type="ECO:0000256" key="4">
    <source>
        <dbReference type="SAM" id="MobiDB-lite"/>
    </source>
</evidence>
<keyword evidence="2" id="KW-0238">DNA-binding</keyword>
<keyword evidence="3" id="KW-0804">Transcription</keyword>
<dbReference type="Pfam" id="PF12833">
    <property type="entry name" value="HTH_18"/>
    <property type="match status" value="1"/>
</dbReference>